<evidence type="ECO:0000313" key="2">
    <source>
        <dbReference type="EMBL" id="GEC84691.1"/>
    </source>
</evidence>
<feature type="region of interest" description="Disordered" evidence="1">
    <location>
        <begin position="199"/>
        <end position="221"/>
    </location>
</feature>
<reference evidence="2 3" key="1">
    <citation type="submission" date="2019-06" db="EMBL/GenBank/DDBJ databases">
        <title>Whole genome shotgun sequence of Corynebacterium variabile NBRC 15286.</title>
        <authorList>
            <person name="Hosoyama A."/>
            <person name="Uohara A."/>
            <person name="Ohji S."/>
            <person name="Ichikawa N."/>
        </authorList>
    </citation>
    <scope>NUCLEOTIDE SEQUENCE [LARGE SCALE GENOMIC DNA]</scope>
    <source>
        <strain evidence="2 3">NBRC 15286</strain>
    </source>
</reference>
<name>A0A4Y4BV24_9CORY</name>
<evidence type="ECO:0000256" key="1">
    <source>
        <dbReference type="SAM" id="MobiDB-lite"/>
    </source>
</evidence>
<accession>A0A4Y4BV24</accession>
<organism evidence="2 3">
    <name type="scientific">Corynebacterium variabile</name>
    <dbReference type="NCBI Taxonomy" id="1727"/>
    <lineage>
        <taxon>Bacteria</taxon>
        <taxon>Bacillati</taxon>
        <taxon>Actinomycetota</taxon>
        <taxon>Actinomycetes</taxon>
        <taxon>Mycobacteriales</taxon>
        <taxon>Corynebacteriaceae</taxon>
        <taxon>Corynebacterium</taxon>
    </lineage>
</organism>
<sequence>MEAGPLLAVLEIGLTQVDAGIQVVGEGLGDRLDALVVDTGGGEQGLRGLQVTVLDRLDEGVGLLLQRGGLGPDVAQVALDGGGEGVAALGEIDRVTGDVQVVADTFADHARLTGGLVGAGLGDGDEQLTGGTRADVLDLADHASAVGVDVELGDLLAVVGDLEVVVAGGGVIGVDVTGAVIGGDGEYRGVIVLVGAGDHAQGEGEDDRPGSTVASCRSVMP</sequence>
<gene>
    <name evidence="2" type="ORF">CVA01_00050</name>
</gene>
<comment type="caution">
    <text evidence="2">The sequence shown here is derived from an EMBL/GenBank/DDBJ whole genome shotgun (WGS) entry which is preliminary data.</text>
</comment>
<dbReference type="Proteomes" id="UP000319986">
    <property type="component" value="Unassembled WGS sequence"/>
</dbReference>
<dbReference type="EMBL" id="BJNT01000001">
    <property type="protein sequence ID" value="GEC84691.1"/>
    <property type="molecule type" value="Genomic_DNA"/>
</dbReference>
<dbReference type="AlphaFoldDB" id="A0A4Y4BV24"/>
<proteinExistence type="predicted"/>
<evidence type="ECO:0000313" key="3">
    <source>
        <dbReference type="Proteomes" id="UP000319986"/>
    </source>
</evidence>
<protein>
    <submittedName>
        <fullName evidence="2">Uncharacterized protein</fullName>
    </submittedName>
</protein>